<feature type="chain" id="PRO_5016935429" evidence="1">
    <location>
        <begin position="22"/>
        <end position="180"/>
    </location>
</feature>
<dbReference type="Proteomes" id="UP000261811">
    <property type="component" value="Unassembled WGS sequence"/>
</dbReference>
<name>A0A372JQK2_9ACTN</name>
<protein>
    <submittedName>
        <fullName evidence="2">Uncharacterized protein</fullName>
    </submittedName>
</protein>
<evidence type="ECO:0000313" key="3">
    <source>
        <dbReference type="Proteomes" id="UP000261811"/>
    </source>
</evidence>
<reference evidence="2 3" key="1">
    <citation type="submission" date="2018-08" db="EMBL/GenBank/DDBJ databases">
        <title>Actinomadura jelena sp. nov., a novel Actinomycete isolated from soil in Chad.</title>
        <authorList>
            <person name="Shi L."/>
        </authorList>
    </citation>
    <scope>NUCLEOTIDE SEQUENCE [LARGE SCALE GENOMIC DNA]</scope>
    <source>
        <strain evidence="2 3">NEAU-G17</strain>
    </source>
</reference>
<sequence>MAITSGALVAGVAGTALPAGATTPADGLGVAATTVEQGTVTGAAAQRMARGAGQQLVLPQLTRAASGTVHATSCRWVQRTQGRKSTRNGRWIIYVKSRLTWCYDGLHVNSARVNRSAYTYNKRTWRLIGWRQRTLTHDRTWASVLAKSQYTFYYTGNRHYYRPYADIMGAFNGRYRVWAG</sequence>
<keyword evidence="3" id="KW-1185">Reference proteome</keyword>
<organism evidence="2 3">
    <name type="scientific">Actinomadura logoneensis</name>
    <dbReference type="NCBI Taxonomy" id="2293572"/>
    <lineage>
        <taxon>Bacteria</taxon>
        <taxon>Bacillati</taxon>
        <taxon>Actinomycetota</taxon>
        <taxon>Actinomycetes</taxon>
        <taxon>Streptosporangiales</taxon>
        <taxon>Thermomonosporaceae</taxon>
        <taxon>Actinomadura</taxon>
    </lineage>
</organism>
<accession>A0A372JQK2</accession>
<dbReference type="AlphaFoldDB" id="A0A372JQK2"/>
<keyword evidence="1" id="KW-0732">Signal</keyword>
<feature type="signal peptide" evidence="1">
    <location>
        <begin position="1"/>
        <end position="21"/>
    </location>
</feature>
<evidence type="ECO:0000313" key="2">
    <source>
        <dbReference type="EMBL" id="RFU42229.1"/>
    </source>
</evidence>
<comment type="caution">
    <text evidence="2">The sequence shown here is derived from an EMBL/GenBank/DDBJ whole genome shotgun (WGS) entry which is preliminary data.</text>
</comment>
<evidence type="ECO:0000256" key="1">
    <source>
        <dbReference type="SAM" id="SignalP"/>
    </source>
</evidence>
<proteinExistence type="predicted"/>
<dbReference type="EMBL" id="QURH01000146">
    <property type="protein sequence ID" value="RFU42229.1"/>
    <property type="molecule type" value="Genomic_DNA"/>
</dbReference>
<gene>
    <name evidence="2" type="ORF">DZF91_07725</name>
</gene>